<gene>
    <name evidence="1" type="ORF">CC1G_02320</name>
</gene>
<keyword evidence="2" id="KW-1185">Reference proteome</keyword>
<dbReference type="AlphaFoldDB" id="A8N7R3"/>
<accession>A8N7R3</accession>
<dbReference type="InParanoid" id="A8N7R3"/>
<organism evidence="1 2">
    <name type="scientific">Coprinopsis cinerea (strain Okayama-7 / 130 / ATCC MYA-4618 / FGSC 9003)</name>
    <name type="common">Inky cap fungus</name>
    <name type="synonym">Hormographiella aspergillata</name>
    <dbReference type="NCBI Taxonomy" id="240176"/>
    <lineage>
        <taxon>Eukaryota</taxon>
        <taxon>Fungi</taxon>
        <taxon>Dikarya</taxon>
        <taxon>Basidiomycota</taxon>
        <taxon>Agaricomycotina</taxon>
        <taxon>Agaricomycetes</taxon>
        <taxon>Agaricomycetidae</taxon>
        <taxon>Agaricales</taxon>
        <taxon>Agaricineae</taxon>
        <taxon>Psathyrellaceae</taxon>
        <taxon>Coprinopsis</taxon>
    </lineage>
</organism>
<dbReference type="EMBL" id="AACS02000003">
    <property type="protein sequence ID" value="EAU90933.1"/>
    <property type="molecule type" value="Genomic_DNA"/>
</dbReference>
<dbReference type="VEuPathDB" id="FungiDB:CC1G_02320"/>
<dbReference type="OrthoDB" id="10670515at2759"/>
<protein>
    <recommendedName>
        <fullName evidence="3">F-box domain-containing protein</fullName>
    </recommendedName>
</protein>
<evidence type="ECO:0008006" key="3">
    <source>
        <dbReference type="Google" id="ProtNLM"/>
    </source>
</evidence>
<dbReference type="RefSeq" id="XP_001830869.1">
    <property type="nucleotide sequence ID" value="XM_001830817.1"/>
</dbReference>
<comment type="caution">
    <text evidence="1">The sequence shown here is derived from an EMBL/GenBank/DDBJ whole genome shotgun (WGS) entry which is preliminary data.</text>
</comment>
<evidence type="ECO:0000313" key="1">
    <source>
        <dbReference type="EMBL" id="EAU90933.1"/>
    </source>
</evidence>
<evidence type="ECO:0000313" key="2">
    <source>
        <dbReference type="Proteomes" id="UP000001861"/>
    </source>
</evidence>
<sequence length="433" mass="48834">MASSAGGLASRSPSLEARGLRLPPEVIYRLIDQYLGLDEWKTLSRSCRALHRRCRKYIFQEVELSRPIPMYANGIQVPPPIDEEEGSAPPTTLVERFEALLRRSPDITNLIRKFNIHSLPMSTGAFWENLWLSREERAWRFVLTQEYSALHELVIEAKWQVVFSRIRPEIQTALFKFVQSPRLCVVSFAMRSFPVSLIENCWNASRFSLCGQVVPHDPKIPLPPVSKNNVNRRARPWQVSMCHVPDESVSLITKSSKIDIGELGMLNFNGIDGYSFAVSGLVRESSPSLCSLILTVKNPAVSVPLPLGRLLKLQTLIVTIEAHAIVSTLNWLDLSAATIPYDEHQGLWGEITLALCAGMENPEEARLIHVGLWKEVQKLESVFPNLRKVNIRGTTRGHEVDGTIKLLSLGLYHADRKDPLEDWNCQNCGLDNE</sequence>
<dbReference type="KEGG" id="cci:CC1G_02320"/>
<name>A8N7R3_COPC7</name>
<dbReference type="Proteomes" id="UP000001861">
    <property type="component" value="Unassembled WGS sequence"/>
</dbReference>
<reference evidence="1 2" key="1">
    <citation type="journal article" date="2010" name="Proc. Natl. Acad. Sci. U.S.A.">
        <title>Insights into evolution of multicellular fungi from the assembled chromosomes of the mushroom Coprinopsis cinerea (Coprinus cinereus).</title>
        <authorList>
            <person name="Stajich J.E."/>
            <person name="Wilke S.K."/>
            <person name="Ahren D."/>
            <person name="Au C.H."/>
            <person name="Birren B.W."/>
            <person name="Borodovsky M."/>
            <person name="Burns C."/>
            <person name="Canback B."/>
            <person name="Casselton L.A."/>
            <person name="Cheng C.K."/>
            <person name="Deng J."/>
            <person name="Dietrich F.S."/>
            <person name="Fargo D.C."/>
            <person name="Farman M.L."/>
            <person name="Gathman A.C."/>
            <person name="Goldberg J."/>
            <person name="Guigo R."/>
            <person name="Hoegger P.J."/>
            <person name="Hooker J.B."/>
            <person name="Huggins A."/>
            <person name="James T.Y."/>
            <person name="Kamada T."/>
            <person name="Kilaru S."/>
            <person name="Kodira C."/>
            <person name="Kues U."/>
            <person name="Kupfer D."/>
            <person name="Kwan H.S."/>
            <person name="Lomsadze A."/>
            <person name="Li W."/>
            <person name="Lilly W.W."/>
            <person name="Ma L.J."/>
            <person name="Mackey A.J."/>
            <person name="Manning G."/>
            <person name="Martin F."/>
            <person name="Muraguchi H."/>
            <person name="Natvig D.O."/>
            <person name="Palmerini H."/>
            <person name="Ramesh M.A."/>
            <person name="Rehmeyer C.J."/>
            <person name="Roe B.A."/>
            <person name="Shenoy N."/>
            <person name="Stanke M."/>
            <person name="Ter-Hovhannisyan V."/>
            <person name="Tunlid A."/>
            <person name="Velagapudi R."/>
            <person name="Vision T.J."/>
            <person name="Zeng Q."/>
            <person name="Zolan M.E."/>
            <person name="Pukkila P.J."/>
        </authorList>
    </citation>
    <scope>NUCLEOTIDE SEQUENCE [LARGE SCALE GENOMIC DNA]</scope>
    <source>
        <strain evidence="2">Okayama-7 / 130 / ATCC MYA-4618 / FGSC 9003</strain>
    </source>
</reference>
<dbReference type="GeneID" id="6007319"/>
<proteinExistence type="predicted"/>